<organism evidence="5 6">
    <name type="scientific">Tsukamurella sputi</name>
    <dbReference type="NCBI Taxonomy" id="2591848"/>
    <lineage>
        <taxon>Bacteria</taxon>
        <taxon>Bacillati</taxon>
        <taxon>Actinomycetota</taxon>
        <taxon>Actinomycetes</taxon>
        <taxon>Mycobacteriales</taxon>
        <taxon>Tsukamurellaceae</taxon>
        <taxon>Tsukamurella</taxon>
    </lineage>
</organism>
<dbReference type="InterPro" id="IPR010982">
    <property type="entry name" value="Lambda_DNA-bd_dom_sf"/>
</dbReference>
<evidence type="ECO:0000313" key="6">
    <source>
        <dbReference type="Proteomes" id="UP000319792"/>
    </source>
</evidence>
<name>A0A5C5RUR4_9ACTN</name>
<dbReference type="GO" id="GO:0003700">
    <property type="term" value="F:DNA-binding transcription factor activity"/>
    <property type="evidence" value="ECO:0007669"/>
    <property type="project" value="TreeGrafter"/>
</dbReference>
<keyword evidence="3" id="KW-0804">Transcription</keyword>
<proteinExistence type="predicted"/>
<evidence type="ECO:0000313" key="5">
    <source>
        <dbReference type="EMBL" id="TWS26358.1"/>
    </source>
</evidence>
<dbReference type="AlphaFoldDB" id="A0A5C5RUR4"/>
<reference evidence="5 6" key="2">
    <citation type="submission" date="2019-08" db="EMBL/GenBank/DDBJ databases">
        <title>Tsukamurella conjunctivitidis sp. nov., Tsukamurella assacharolytica sp. nov. and Tsukamurella sputae sp. nov. isolated from patients with conjunctivitis, bacteraemia (lymphoma) and respiratory infection (sputum) in Hong Kong.</title>
        <authorList>
            <person name="Fok K.M.N."/>
            <person name="Fong J.Y.H."/>
        </authorList>
    </citation>
    <scope>NUCLEOTIDE SEQUENCE [LARGE SCALE GENOMIC DNA]</scope>
    <source>
        <strain evidence="5 6">HKU70</strain>
    </source>
</reference>
<feature type="domain" description="HTH lacI-type" evidence="4">
    <location>
        <begin position="8"/>
        <end position="62"/>
    </location>
</feature>
<dbReference type="EMBL" id="VIGV01000001">
    <property type="protein sequence ID" value="TWS26358.1"/>
    <property type="molecule type" value="Genomic_DNA"/>
</dbReference>
<evidence type="ECO:0000256" key="1">
    <source>
        <dbReference type="ARBA" id="ARBA00023015"/>
    </source>
</evidence>
<dbReference type="Pfam" id="PF00356">
    <property type="entry name" value="LacI"/>
    <property type="match status" value="1"/>
</dbReference>
<evidence type="ECO:0000256" key="2">
    <source>
        <dbReference type="ARBA" id="ARBA00023125"/>
    </source>
</evidence>
<dbReference type="Gene3D" id="1.10.260.40">
    <property type="entry name" value="lambda repressor-like DNA-binding domains"/>
    <property type="match status" value="1"/>
</dbReference>
<dbReference type="PROSITE" id="PS00356">
    <property type="entry name" value="HTH_LACI_1"/>
    <property type="match status" value="1"/>
</dbReference>
<keyword evidence="2" id="KW-0238">DNA-binding</keyword>
<dbReference type="Proteomes" id="UP000319792">
    <property type="component" value="Unassembled WGS sequence"/>
</dbReference>
<evidence type="ECO:0000256" key="3">
    <source>
        <dbReference type="ARBA" id="ARBA00023163"/>
    </source>
</evidence>
<evidence type="ECO:0000259" key="4">
    <source>
        <dbReference type="PROSITE" id="PS50932"/>
    </source>
</evidence>
<comment type="caution">
    <text evidence="5">The sequence shown here is derived from an EMBL/GenBank/DDBJ whole genome shotgun (WGS) entry which is preliminary data.</text>
</comment>
<keyword evidence="1" id="KW-0805">Transcription regulation</keyword>
<keyword evidence="6" id="KW-1185">Reference proteome</keyword>
<dbReference type="PANTHER" id="PTHR30146:SF153">
    <property type="entry name" value="LACTOSE OPERON REPRESSOR"/>
    <property type="match status" value="1"/>
</dbReference>
<sequence length="176" mass="17199">MDVTKRRTSLADVARAAGVGLATASRALSGNADVAQATRDRVLDTASSLGYRPSAAAQALRTGRSRTVAVAVGSPIAADVLEGVLRACTRAGYQVLLQEVEALAAGTGSHEPDPGPDGRIAITPDGGGPDGSPAVTVGHGTVTVSVSGRHADGAGVARGEAAATALVAALGAGLRA</sequence>
<accession>A0A5C5RUR4</accession>
<dbReference type="SUPFAM" id="SSF47413">
    <property type="entry name" value="lambda repressor-like DNA-binding domains"/>
    <property type="match status" value="1"/>
</dbReference>
<dbReference type="PANTHER" id="PTHR30146">
    <property type="entry name" value="LACI-RELATED TRANSCRIPTIONAL REPRESSOR"/>
    <property type="match status" value="1"/>
</dbReference>
<gene>
    <name evidence="5" type="ORF">FK268_03735</name>
</gene>
<dbReference type="SMART" id="SM00354">
    <property type="entry name" value="HTH_LACI"/>
    <property type="match status" value="1"/>
</dbReference>
<protein>
    <submittedName>
        <fullName evidence="5">LacI family transcriptional regulator</fullName>
    </submittedName>
</protein>
<dbReference type="CDD" id="cd01392">
    <property type="entry name" value="HTH_LacI"/>
    <property type="match status" value="1"/>
</dbReference>
<reference evidence="5 6" key="1">
    <citation type="submission" date="2019-06" db="EMBL/GenBank/DDBJ databases">
        <authorList>
            <person name="Teng J.L.L."/>
            <person name="Lee H.H."/>
            <person name="Lau S.K.P."/>
            <person name="Woo P.C.Y."/>
        </authorList>
    </citation>
    <scope>NUCLEOTIDE SEQUENCE [LARGE SCALE GENOMIC DNA]</scope>
    <source>
        <strain evidence="5 6">HKU70</strain>
    </source>
</reference>
<dbReference type="GO" id="GO:0000976">
    <property type="term" value="F:transcription cis-regulatory region binding"/>
    <property type="evidence" value="ECO:0007669"/>
    <property type="project" value="TreeGrafter"/>
</dbReference>
<dbReference type="OrthoDB" id="59108at2"/>
<dbReference type="Gene3D" id="3.40.50.2300">
    <property type="match status" value="1"/>
</dbReference>
<dbReference type="InterPro" id="IPR000843">
    <property type="entry name" value="HTH_LacI"/>
</dbReference>
<dbReference type="PROSITE" id="PS50932">
    <property type="entry name" value="HTH_LACI_2"/>
    <property type="match status" value="1"/>
</dbReference>